<dbReference type="Proteomes" id="UP000239471">
    <property type="component" value="Unassembled WGS sequence"/>
</dbReference>
<evidence type="ECO:0000313" key="6">
    <source>
        <dbReference type="EMBL" id="PRR84071.1"/>
    </source>
</evidence>
<comment type="caution">
    <text evidence="6">The sequence shown here is derived from an EMBL/GenBank/DDBJ whole genome shotgun (WGS) entry which is preliminary data.</text>
</comment>
<dbReference type="AlphaFoldDB" id="A0A2T0BJL9"/>
<keyword evidence="2" id="KW-0067">ATP-binding</keyword>
<feature type="transmembrane region" description="Helical" evidence="4">
    <location>
        <begin position="141"/>
        <end position="161"/>
    </location>
</feature>
<organism evidence="6 7">
    <name type="scientific">Clostridium vincentii</name>
    <dbReference type="NCBI Taxonomy" id="52704"/>
    <lineage>
        <taxon>Bacteria</taxon>
        <taxon>Bacillati</taxon>
        <taxon>Bacillota</taxon>
        <taxon>Clostridia</taxon>
        <taxon>Eubacteriales</taxon>
        <taxon>Clostridiaceae</taxon>
        <taxon>Clostridium</taxon>
    </lineage>
</organism>
<keyword evidence="7" id="KW-1185">Reference proteome</keyword>
<dbReference type="OrthoDB" id="9802448at2"/>
<keyword evidence="4" id="KW-1133">Transmembrane helix</keyword>
<keyword evidence="4" id="KW-0812">Transmembrane</keyword>
<dbReference type="InterPro" id="IPR000432">
    <property type="entry name" value="DNA_mismatch_repair_MutS_C"/>
</dbReference>
<keyword evidence="3" id="KW-0238">DNA-binding</keyword>
<keyword evidence="4" id="KW-0472">Membrane</keyword>
<sequence length="527" mass="60363">MNILKSLPTNIVKDYIRRSFLEPKDKVRNFNNIRALFDLSYKSKYTIDDLTWDDLMMDDIFSKIDRTYSSAGEASLYSVLRNPLMDEAKLNERSKIISLFKKNTSLSGDLRIILFNMGFDSKNRLIEMIEGLLSVSKVKCYLYTLLGQVLPPLMIFLAIIFKEPYFMFPFTGLVYINIVINQKEITTVKATGLIYLRNLLTASKKISKIENENLQSYKSRIDLLLRELKLIDKSTRLIKVLNGLGGFLQFFSVPFLIEETIYYKISGQLIEKEAQILELYYLVGEIDAFISIASYKTSFTKWCTPKFTQVTSLNMVEGIHPLLDIPVANSIEISTKGIVLTGTNMSGKSTFIRMISLNILLAQCFDFVFADEYEACFFNIVSSISPKDDIKSGKSYYMAEAESILRILNSLEDDIPVFCPIDEIFRGTNPLERIASSAEILNYINKRDAICIVATHDRELCDMLKDSYKFYYFSEDVNNDSGLSFDYKLKNGVSKTRNAIKLLEFVGYPKEITEAAFKRSDLMESNI</sequence>
<dbReference type="RefSeq" id="WP_106058412.1">
    <property type="nucleotide sequence ID" value="NZ_PVXQ01000003.1"/>
</dbReference>
<dbReference type="GO" id="GO:0030983">
    <property type="term" value="F:mismatched DNA binding"/>
    <property type="evidence" value="ECO:0007669"/>
    <property type="project" value="InterPro"/>
</dbReference>
<feature type="domain" description="DNA mismatch repair proteins mutS family" evidence="5">
    <location>
        <begin position="335"/>
        <end position="521"/>
    </location>
</feature>
<dbReference type="GO" id="GO:0140664">
    <property type="term" value="F:ATP-dependent DNA damage sensor activity"/>
    <property type="evidence" value="ECO:0007669"/>
    <property type="project" value="InterPro"/>
</dbReference>
<dbReference type="GO" id="GO:0006298">
    <property type="term" value="P:mismatch repair"/>
    <property type="evidence" value="ECO:0007669"/>
    <property type="project" value="InterPro"/>
</dbReference>
<dbReference type="Gene3D" id="3.40.50.300">
    <property type="entry name" value="P-loop containing nucleotide triphosphate hydrolases"/>
    <property type="match status" value="1"/>
</dbReference>
<evidence type="ECO:0000256" key="3">
    <source>
        <dbReference type="ARBA" id="ARBA00023125"/>
    </source>
</evidence>
<dbReference type="Gene3D" id="1.10.1420.10">
    <property type="match status" value="1"/>
</dbReference>
<evidence type="ECO:0000256" key="4">
    <source>
        <dbReference type="SAM" id="Phobius"/>
    </source>
</evidence>
<dbReference type="InterPro" id="IPR027417">
    <property type="entry name" value="P-loop_NTPase"/>
</dbReference>
<dbReference type="InterPro" id="IPR036187">
    <property type="entry name" value="DNA_mismatch_repair_MutS_sf"/>
</dbReference>
<dbReference type="PANTHER" id="PTHR11361:SF152">
    <property type="entry name" value="DNA MISMATCH REPAIR PROTEIN"/>
    <property type="match status" value="1"/>
</dbReference>
<name>A0A2T0BJL9_9CLOT</name>
<dbReference type="GO" id="GO:0005829">
    <property type="term" value="C:cytosol"/>
    <property type="evidence" value="ECO:0007669"/>
    <property type="project" value="TreeGrafter"/>
</dbReference>
<evidence type="ECO:0000313" key="7">
    <source>
        <dbReference type="Proteomes" id="UP000239471"/>
    </source>
</evidence>
<reference evidence="6 7" key="1">
    <citation type="submission" date="2018-03" db="EMBL/GenBank/DDBJ databases">
        <title>Genome sequence of Clostridium vincentii DSM 10228.</title>
        <authorList>
            <person name="Poehlein A."/>
            <person name="Daniel R."/>
        </authorList>
    </citation>
    <scope>NUCLEOTIDE SEQUENCE [LARGE SCALE GENOMIC DNA]</scope>
    <source>
        <strain evidence="6 7">DSM 10228</strain>
    </source>
</reference>
<accession>A0A2T0BJL9</accession>
<proteinExistence type="predicted"/>
<evidence type="ECO:0000256" key="2">
    <source>
        <dbReference type="ARBA" id="ARBA00022840"/>
    </source>
</evidence>
<dbReference type="SUPFAM" id="SSF52540">
    <property type="entry name" value="P-loop containing nucleoside triphosphate hydrolases"/>
    <property type="match status" value="1"/>
</dbReference>
<dbReference type="EMBL" id="PVXQ01000003">
    <property type="protein sequence ID" value="PRR84071.1"/>
    <property type="molecule type" value="Genomic_DNA"/>
</dbReference>
<evidence type="ECO:0000256" key="1">
    <source>
        <dbReference type="ARBA" id="ARBA00022741"/>
    </source>
</evidence>
<protein>
    <submittedName>
        <fullName evidence="6">DNA mismatch repair protein MutS</fullName>
    </submittedName>
</protein>
<evidence type="ECO:0000259" key="5">
    <source>
        <dbReference type="SMART" id="SM00534"/>
    </source>
</evidence>
<dbReference type="GO" id="GO:0005524">
    <property type="term" value="F:ATP binding"/>
    <property type="evidence" value="ECO:0007669"/>
    <property type="project" value="UniProtKB-KW"/>
</dbReference>
<dbReference type="SUPFAM" id="SSF48334">
    <property type="entry name" value="DNA repair protein MutS, domain III"/>
    <property type="match status" value="1"/>
</dbReference>
<dbReference type="Pfam" id="PF00488">
    <property type="entry name" value="MutS_V"/>
    <property type="match status" value="1"/>
</dbReference>
<gene>
    <name evidence="6" type="primary">mutS_1</name>
    <name evidence="6" type="ORF">CLVI_03690</name>
</gene>
<dbReference type="SMART" id="SM00534">
    <property type="entry name" value="MUTSac"/>
    <property type="match status" value="1"/>
</dbReference>
<dbReference type="InterPro" id="IPR045076">
    <property type="entry name" value="MutS"/>
</dbReference>
<keyword evidence="1" id="KW-0547">Nucleotide-binding</keyword>
<dbReference type="PANTHER" id="PTHR11361">
    <property type="entry name" value="DNA MISMATCH REPAIR PROTEIN MUTS FAMILY MEMBER"/>
    <property type="match status" value="1"/>
</dbReference>